<reference evidence="8" key="1">
    <citation type="submission" date="2020-08" db="EMBL/GenBank/DDBJ databases">
        <title>Genome public.</title>
        <authorList>
            <person name="Liu C."/>
            <person name="Sun Q."/>
        </authorList>
    </citation>
    <scope>NUCLEOTIDE SEQUENCE</scope>
    <source>
        <strain evidence="8">NSJ-53</strain>
    </source>
</reference>
<comment type="caution">
    <text evidence="8">The sequence shown here is derived from an EMBL/GenBank/DDBJ whole genome shotgun (WGS) entry which is preliminary data.</text>
</comment>
<feature type="transmembrane region" description="Helical" evidence="6">
    <location>
        <begin position="243"/>
        <end position="264"/>
    </location>
</feature>
<feature type="transmembrane region" description="Helical" evidence="6">
    <location>
        <begin position="35"/>
        <end position="61"/>
    </location>
</feature>
<dbReference type="Proteomes" id="UP000623172">
    <property type="component" value="Unassembled WGS sequence"/>
</dbReference>
<evidence type="ECO:0000256" key="2">
    <source>
        <dbReference type="ARBA" id="ARBA00022448"/>
    </source>
</evidence>
<feature type="transmembrane region" description="Helical" evidence="6">
    <location>
        <begin position="126"/>
        <end position="148"/>
    </location>
</feature>
<dbReference type="AlphaFoldDB" id="A0A926HJZ7"/>
<dbReference type="Pfam" id="PF07690">
    <property type="entry name" value="MFS_1"/>
    <property type="match status" value="1"/>
</dbReference>
<feature type="transmembrane region" description="Helical" evidence="6">
    <location>
        <begin position="101"/>
        <end position="120"/>
    </location>
</feature>
<dbReference type="InterPro" id="IPR011701">
    <property type="entry name" value="MFS"/>
</dbReference>
<evidence type="ECO:0000256" key="1">
    <source>
        <dbReference type="ARBA" id="ARBA00004651"/>
    </source>
</evidence>
<dbReference type="InterPro" id="IPR020846">
    <property type="entry name" value="MFS_dom"/>
</dbReference>
<accession>A0A926HJZ7</accession>
<keyword evidence="9" id="KW-1185">Reference proteome</keyword>
<keyword evidence="2" id="KW-0813">Transport</keyword>
<dbReference type="PROSITE" id="PS50850">
    <property type="entry name" value="MFS"/>
    <property type="match status" value="1"/>
</dbReference>
<dbReference type="EMBL" id="JACRSR010000001">
    <property type="protein sequence ID" value="MBC8530417.1"/>
    <property type="molecule type" value="Genomic_DNA"/>
</dbReference>
<feature type="transmembrane region" description="Helical" evidence="6">
    <location>
        <begin position="67"/>
        <end position="89"/>
    </location>
</feature>
<organism evidence="8 9">
    <name type="scientific">Gehongia tenuis</name>
    <dbReference type="NCBI Taxonomy" id="2763655"/>
    <lineage>
        <taxon>Bacteria</taxon>
        <taxon>Bacillati</taxon>
        <taxon>Bacillota</taxon>
        <taxon>Clostridia</taxon>
        <taxon>Christensenellales</taxon>
        <taxon>Christensenellaceae</taxon>
        <taxon>Gehongia</taxon>
    </lineage>
</organism>
<sequence>MKGLVPALFHRMHEAVLGPMEPGMDPRRVKSHSHFILEASVGQITYTLTTGVFMTGFALYLGASDNLTGIIASIPMLMNVLQVAAALLMERVKHKKRVINLLNLAYRSIMSLAIFIPLLLPERWWVPAFVAMNVLGFLFCSVLSPSFNDWMMGLTLPRVRGRFFARREASFQAAGMAASLIMGVVVDVFHKTYAAFLIPYLVAFACGILDYVFISGIEEPAETKRPDSPKRSMKERLMRNVQLFEFAGIWVLWYFGYWMAFAYFSVFMVSTLGLSYSFMTVQNTVQVLSLVLTIGLWGRYASRRGWPKCLLFTCVMVILGFFTRGFVTRELYLLLLPIGVITGVGFAGMNIAATNMVALLCDPEDRSLCFGMHAALGGLAGFLGSLAGGALNEGLAAVSIGPFSGIHLTFFIAGIVMAGSMAVFALWSRRIAPREIE</sequence>
<feature type="domain" description="Major facilitator superfamily (MFS) profile" evidence="7">
    <location>
        <begin position="242"/>
        <end position="437"/>
    </location>
</feature>
<evidence type="ECO:0000313" key="9">
    <source>
        <dbReference type="Proteomes" id="UP000623172"/>
    </source>
</evidence>
<feature type="transmembrane region" description="Helical" evidence="6">
    <location>
        <begin position="309"/>
        <end position="327"/>
    </location>
</feature>
<keyword evidence="5 6" id="KW-0472">Membrane</keyword>
<dbReference type="PANTHER" id="PTHR23526:SF2">
    <property type="entry name" value="MAJOR FACILITATOR SUPERFAMILY (MFS) PROFILE DOMAIN-CONTAINING PROTEIN"/>
    <property type="match status" value="1"/>
</dbReference>
<proteinExistence type="predicted"/>
<dbReference type="GO" id="GO:0022857">
    <property type="term" value="F:transmembrane transporter activity"/>
    <property type="evidence" value="ECO:0007669"/>
    <property type="project" value="InterPro"/>
</dbReference>
<feature type="transmembrane region" description="Helical" evidence="6">
    <location>
        <begin position="192"/>
        <end position="214"/>
    </location>
</feature>
<evidence type="ECO:0000256" key="5">
    <source>
        <dbReference type="ARBA" id="ARBA00023136"/>
    </source>
</evidence>
<feature type="transmembrane region" description="Helical" evidence="6">
    <location>
        <begin position="403"/>
        <end position="427"/>
    </location>
</feature>
<dbReference type="InterPro" id="IPR052528">
    <property type="entry name" value="Sugar_transport-like"/>
</dbReference>
<keyword evidence="3 6" id="KW-0812">Transmembrane</keyword>
<dbReference type="GO" id="GO:0005886">
    <property type="term" value="C:plasma membrane"/>
    <property type="evidence" value="ECO:0007669"/>
    <property type="project" value="UniProtKB-SubCell"/>
</dbReference>
<dbReference type="RefSeq" id="WP_249314338.1">
    <property type="nucleotide sequence ID" value="NZ_JACRSR010000001.1"/>
</dbReference>
<feature type="transmembrane region" description="Helical" evidence="6">
    <location>
        <begin position="276"/>
        <end position="297"/>
    </location>
</feature>
<dbReference type="SUPFAM" id="SSF103473">
    <property type="entry name" value="MFS general substrate transporter"/>
    <property type="match status" value="1"/>
</dbReference>
<evidence type="ECO:0000259" key="7">
    <source>
        <dbReference type="PROSITE" id="PS50850"/>
    </source>
</evidence>
<name>A0A926HJZ7_9FIRM</name>
<protein>
    <submittedName>
        <fullName evidence="8">MFS transporter</fullName>
    </submittedName>
</protein>
<dbReference type="Gene3D" id="1.20.1250.20">
    <property type="entry name" value="MFS general substrate transporter like domains"/>
    <property type="match status" value="2"/>
</dbReference>
<evidence type="ECO:0000256" key="3">
    <source>
        <dbReference type="ARBA" id="ARBA00022692"/>
    </source>
</evidence>
<evidence type="ECO:0000256" key="6">
    <source>
        <dbReference type="SAM" id="Phobius"/>
    </source>
</evidence>
<dbReference type="InterPro" id="IPR036259">
    <property type="entry name" value="MFS_trans_sf"/>
</dbReference>
<gene>
    <name evidence="8" type="ORF">H8696_00970</name>
</gene>
<feature type="transmembrane region" description="Helical" evidence="6">
    <location>
        <begin position="333"/>
        <end position="361"/>
    </location>
</feature>
<feature type="transmembrane region" description="Helical" evidence="6">
    <location>
        <begin position="368"/>
        <end position="391"/>
    </location>
</feature>
<evidence type="ECO:0000256" key="4">
    <source>
        <dbReference type="ARBA" id="ARBA00022989"/>
    </source>
</evidence>
<comment type="subcellular location">
    <subcellularLocation>
        <location evidence="1">Cell membrane</location>
        <topology evidence="1">Multi-pass membrane protein</topology>
    </subcellularLocation>
</comment>
<evidence type="ECO:0000313" key="8">
    <source>
        <dbReference type="EMBL" id="MBC8530417.1"/>
    </source>
</evidence>
<feature type="transmembrane region" description="Helical" evidence="6">
    <location>
        <begin position="169"/>
        <end position="186"/>
    </location>
</feature>
<keyword evidence="4 6" id="KW-1133">Transmembrane helix</keyword>
<dbReference type="PANTHER" id="PTHR23526">
    <property type="entry name" value="INTEGRAL MEMBRANE TRANSPORT PROTEIN-RELATED"/>
    <property type="match status" value="1"/>
</dbReference>